<comment type="similarity">
    <text evidence="1">Belongs to the peptidase A1 family.</text>
</comment>
<dbReference type="InterPro" id="IPR021109">
    <property type="entry name" value="Peptidase_aspartic_dom_sf"/>
</dbReference>
<dbReference type="GO" id="GO:0006508">
    <property type="term" value="P:proteolysis"/>
    <property type="evidence" value="ECO:0007669"/>
    <property type="project" value="InterPro"/>
</dbReference>
<organism evidence="4 5">
    <name type="scientific">Steinernema hermaphroditum</name>
    <dbReference type="NCBI Taxonomy" id="289476"/>
    <lineage>
        <taxon>Eukaryota</taxon>
        <taxon>Metazoa</taxon>
        <taxon>Ecdysozoa</taxon>
        <taxon>Nematoda</taxon>
        <taxon>Chromadorea</taxon>
        <taxon>Rhabditida</taxon>
        <taxon>Tylenchina</taxon>
        <taxon>Panagrolaimomorpha</taxon>
        <taxon>Strongyloidoidea</taxon>
        <taxon>Steinernematidae</taxon>
        <taxon>Steinernema</taxon>
    </lineage>
</organism>
<proteinExistence type="inferred from homology"/>
<dbReference type="PANTHER" id="PTHR47966:SF8">
    <property type="entry name" value="ASPARTIC PROTEASE 1-RELATED"/>
    <property type="match status" value="1"/>
</dbReference>
<evidence type="ECO:0000313" key="5">
    <source>
        <dbReference type="Proteomes" id="UP001175271"/>
    </source>
</evidence>
<dbReference type="PANTHER" id="PTHR47966">
    <property type="entry name" value="BETA-SITE APP-CLEAVING ENZYME, ISOFORM A-RELATED"/>
    <property type="match status" value="1"/>
</dbReference>
<keyword evidence="5" id="KW-1185">Reference proteome</keyword>
<sequence>MLKLTIFCALLCLSAAFILKKANIPRTRGPRSLPGKTSNGIYKHPLEDLDTVAVAVYIGQPTHLIGNAYVDTAMSDVQVNLCPNANPTVAEEPCYNSYKSQTFIRISPNQAMDVFKGDNLDDKYMVNVTFTTHCDIESRFGFAWPELRQYPDDTFYPYVYLGQKGVSNRWVMAIAKDGCSAQIDWGDECTSDKYPTNYVPATSNKYWEFKLNGFTFGNIDQTFDSHAVIASTRSYIGMPKKYIEMMMQAHNITWDDEFGAYTTWCYGRMPDFKLKLQGTEISISSDQYLYTWLPLINGMCVVNFEDSAANGFGPEWYFGIPLLTAYCTTFDFDNYRIGFMYNDWYAGISSCHSQ</sequence>
<dbReference type="Pfam" id="PF00026">
    <property type="entry name" value="Asp"/>
    <property type="match status" value="1"/>
</dbReference>
<evidence type="ECO:0000313" key="4">
    <source>
        <dbReference type="EMBL" id="KAK0428432.1"/>
    </source>
</evidence>
<feature type="chain" id="PRO_5041251087" description="Peptidase A1 domain-containing protein" evidence="2">
    <location>
        <begin position="17"/>
        <end position="354"/>
    </location>
</feature>
<dbReference type="PROSITE" id="PS51767">
    <property type="entry name" value="PEPTIDASE_A1"/>
    <property type="match status" value="1"/>
</dbReference>
<gene>
    <name evidence="4" type="ORF">QR680_010802</name>
</gene>
<dbReference type="GO" id="GO:0004190">
    <property type="term" value="F:aspartic-type endopeptidase activity"/>
    <property type="evidence" value="ECO:0007669"/>
    <property type="project" value="InterPro"/>
</dbReference>
<dbReference type="AlphaFoldDB" id="A0AA39MBS7"/>
<protein>
    <recommendedName>
        <fullName evidence="3">Peptidase A1 domain-containing protein</fullName>
    </recommendedName>
</protein>
<accession>A0AA39MBS7</accession>
<dbReference type="Gene3D" id="2.40.70.10">
    <property type="entry name" value="Acid Proteases"/>
    <property type="match status" value="1"/>
</dbReference>
<evidence type="ECO:0000259" key="3">
    <source>
        <dbReference type="PROSITE" id="PS51767"/>
    </source>
</evidence>
<dbReference type="Proteomes" id="UP001175271">
    <property type="component" value="Unassembled WGS sequence"/>
</dbReference>
<dbReference type="InterPro" id="IPR033121">
    <property type="entry name" value="PEPTIDASE_A1"/>
</dbReference>
<feature type="domain" description="Peptidase A1" evidence="3">
    <location>
        <begin position="52"/>
        <end position="340"/>
    </location>
</feature>
<feature type="signal peptide" evidence="2">
    <location>
        <begin position="1"/>
        <end position="16"/>
    </location>
</feature>
<evidence type="ECO:0000256" key="2">
    <source>
        <dbReference type="SAM" id="SignalP"/>
    </source>
</evidence>
<dbReference type="EMBL" id="JAUCMV010000001">
    <property type="protein sequence ID" value="KAK0428432.1"/>
    <property type="molecule type" value="Genomic_DNA"/>
</dbReference>
<dbReference type="GO" id="GO:0005764">
    <property type="term" value="C:lysosome"/>
    <property type="evidence" value="ECO:0007669"/>
    <property type="project" value="TreeGrafter"/>
</dbReference>
<dbReference type="SUPFAM" id="SSF50630">
    <property type="entry name" value="Acid proteases"/>
    <property type="match status" value="1"/>
</dbReference>
<name>A0AA39MBS7_9BILA</name>
<keyword evidence="2" id="KW-0732">Signal</keyword>
<comment type="caution">
    <text evidence="4">The sequence shown here is derived from an EMBL/GenBank/DDBJ whole genome shotgun (WGS) entry which is preliminary data.</text>
</comment>
<dbReference type="InterPro" id="IPR001461">
    <property type="entry name" value="Aspartic_peptidase_A1"/>
</dbReference>
<reference evidence="4" key="1">
    <citation type="submission" date="2023-06" db="EMBL/GenBank/DDBJ databases">
        <title>Genomic analysis of the entomopathogenic nematode Steinernema hermaphroditum.</title>
        <authorList>
            <person name="Schwarz E.M."/>
            <person name="Heppert J.K."/>
            <person name="Baniya A."/>
            <person name="Schwartz H.T."/>
            <person name="Tan C.-H."/>
            <person name="Antoshechkin I."/>
            <person name="Sternberg P.W."/>
            <person name="Goodrich-Blair H."/>
            <person name="Dillman A.R."/>
        </authorList>
    </citation>
    <scope>NUCLEOTIDE SEQUENCE</scope>
    <source>
        <strain evidence="4">PS9179</strain>
        <tissue evidence="4">Whole animal</tissue>
    </source>
</reference>
<evidence type="ECO:0000256" key="1">
    <source>
        <dbReference type="ARBA" id="ARBA00007447"/>
    </source>
</evidence>